<proteinExistence type="predicted"/>
<dbReference type="Proteomes" id="UP000016932">
    <property type="component" value="Unassembled WGS sequence"/>
</dbReference>
<gene>
    <name evidence="1" type="ORF">MYCFIDRAFT_174676</name>
</gene>
<dbReference type="RefSeq" id="XP_007926498.1">
    <property type="nucleotide sequence ID" value="XM_007928307.1"/>
</dbReference>
<dbReference type="GeneID" id="19333231"/>
<name>M2Z014_PSEFD</name>
<keyword evidence="2" id="KW-1185">Reference proteome</keyword>
<dbReference type="HOGENOM" id="CLU_609916_0_0_1"/>
<reference evidence="1 2" key="1">
    <citation type="journal article" date="2012" name="PLoS Pathog.">
        <title>Diverse lifestyles and strategies of plant pathogenesis encoded in the genomes of eighteen Dothideomycetes fungi.</title>
        <authorList>
            <person name="Ohm R.A."/>
            <person name="Feau N."/>
            <person name="Henrissat B."/>
            <person name="Schoch C.L."/>
            <person name="Horwitz B.A."/>
            <person name="Barry K.W."/>
            <person name="Condon B.J."/>
            <person name="Copeland A.C."/>
            <person name="Dhillon B."/>
            <person name="Glaser F."/>
            <person name="Hesse C.N."/>
            <person name="Kosti I."/>
            <person name="LaButti K."/>
            <person name="Lindquist E.A."/>
            <person name="Lucas S."/>
            <person name="Salamov A.A."/>
            <person name="Bradshaw R.E."/>
            <person name="Ciuffetti L."/>
            <person name="Hamelin R.C."/>
            <person name="Kema G.H.J."/>
            <person name="Lawrence C."/>
            <person name="Scott J.A."/>
            <person name="Spatafora J.W."/>
            <person name="Turgeon B.G."/>
            <person name="de Wit P.J.G.M."/>
            <person name="Zhong S."/>
            <person name="Goodwin S.B."/>
            <person name="Grigoriev I.V."/>
        </authorList>
    </citation>
    <scope>NUCLEOTIDE SEQUENCE [LARGE SCALE GENOMIC DNA]</scope>
    <source>
        <strain evidence="1 2">CIRAD86</strain>
    </source>
</reference>
<organism evidence="1 2">
    <name type="scientific">Pseudocercospora fijiensis (strain CIRAD86)</name>
    <name type="common">Black leaf streak disease fungus</name>
    <name type="synonym">Mycosphaerella fijiensis</name>
    <dbReference type="NCBI Taxonomy" id="383855"/>
    <lineage>
        <taxon>Eukaryota</taxon>
        <taxon>Fungi</taxon>
        <taxon>Dikarya</taxon>
        <taxon>Ascomycota</taxon>
        <taxon>Pezizomycotina</taxon>
        <taxon>Dothideomycetes</taxon>
        <taxon>Dothideomycetidae</taxon>
        <taxon>Mycosphaerellales</taxon>
        <taxon>Mycosphaerellaceae</taxon>
        <taxon>Pseudocercospora</taxon>
    </lineage>
</organism>
<sequence>MTEQSLPTSPMIARWRKKKTRLKERDLDSPSILLQLHLDSELENPLPCPISASDYLHNHQRQRHETNHISVRVLWTEGCLYERVHIPLDRCSGLRYEGIGIGPLVTDHTGSLKHLKAMPSAILSAASTLRLRIPNLSIHTAVQFGIFLVSRACARPRSSIHPIHVSAQKCMDTLYCQQALSYRKDVSIKAPVTRTSLGWAQTVDLQILVAFYAHESWLTCLSERSSSKRSGSVTVELDWNPRHTSGAPFEVQGGKIGLAECGNGSWQLMSVAHVRFPILAIVVEYRLFRLIAGPYLRGQARKWPVRFQAARAFARRCTTRMRLPEESKHQQCSASSHLLPLPMHQRGAKKLTGEIHHIKRDGTVSSQFMLEEHVRSSRTYPMGNPIAPAILTYKRSSGGTVMLLAIDESIEDDGRRGGNEYATSEGMNVRPLCHVLKWEDDEAGKASAF</sequence>
<evidence type="ECO:0000313" key="2">
    <source>
        <dbReference type="Proteomes" id="UP000016932"/>
    </source>
</evidence>
<dbReference type="EMBL" id="KB446558">
    <property type="protein sequence ID" value="EME83200.1"/>
    <property type="molecule type" value="Genomic_DNA"/>
</dbReference>
<dbReference type="VEuPathDB" id="FungiDB:MYCFIDRAFT_174676"/>
<dbReference type="AlphaFoldDB" id="M2Z014"/>
<evidence type="ECO:0000313" key="1">
    <source>
        <dbReference type="EMBL" id="EME83200.1"/>
    </source>
</evidence>
<accession>M2Z014</accession>
<dbReference type="KEGG" id="pfj:MYCFIDRAFT_174676"/>
<protein>
    <submittedName>
        <fullName evidence="1">Uncharacterized protein</fullName>
    </submittedName>
</protein>